<evidence type="ECO:0000259" key="24">
    <source>
        <dbReference type="Pfam" id="PF05524"/>
    </source>
</evidence>
<evidence type="ECO:0000259" key="22">
    <source>
        <dbReference type="Pfam" id="PF00391"/>
    </source>
</evidence>
<dbReference type="Proteomes" id="UP000266287">
    <property type="component" value="Unassembled WGS sequence"/>
</dbReference>
<dbReference type="InterPro" id="IPR036637">
    <property type="entry name" value="Phosphohistidine_dom_sf"/>
</dbReference>
<evidence type="ECO:0000256" key="15">
    <source>
        <dbReference type="ARBA" id="ARBA00022842"/>
    </source>
</evidence>
<feature type="domain" description="PEP-utilising enzyme mobile" evidence="22">
    <location>
        <begin position="151"/>
        <end position="224"/>
    </location>
</feature>
<reference evidence="25 26" key="1">
    <citation type="submission" date="2018-08" db="EMBL/GenBank/DDBJ databases">
        <title>Draft genome of candidate division NPL-UPA2 bacterium Unc8 that adapted to ultra-basic serpentinizing groundwater.</title>
        <authorList>
            <person name="Ishii S."/>
            <person name="Suzuki S."/>
            <person name="Nealson K.H."/>
        </authorList>
    </citation>
    <scope>NUCLEOTIDE SEQUENCE [LARGE SCALE GENOMIC DNA]</scope>
    <source>
        <strain evidence="25">Unc8</strain>
    </source>
</reference>
<dbReference type="GO" id="GO:0009401">
    <property type="term" value="P:phosphoenolpyruvate-dependent sugar phosphotransferase system"/>
    <property type="evidence" value="ECO:0007669"/>
    <property type="project" value="UniProtKB-KW"/>
</dbReference>
<dbReference type="Gene3D" id="3.50.30.10">
    <property type="entry name" value="Phosphohistidine domain"/>
    <property type="match status" value="1"/>
</dbReference>
<dbReference type="EC" id="2.7.3.9" evidence="6 17"/>
<evidence type="ECO:0000256" key="16">
    <source>
        <dbReference type="ARBA" id="ARBA00033235"/>
    </source>
</evidence>
<comment type="catalytic activity">
    <reaction evidence="1 17">
        <text>L-histidyl-[protein] + phosphoenolpyruvate = N(pros)-phospho-L-histidyl-[protein] + pyruvate</text>
        <dbReference type="Rhea" id="RHEA:23880"/>
        <dbReference type="Rhea" id="RHEA-COMP:9745"/>
        <dbReference type="Rhea" id="RHEA-COMP:9746"/>
        <dbReference type="ChEBI" id="CHEBI:15361"/>
        <dbReference type="ChEBI" id="CHEBI:29979"/>
        <dbReference type="ChEBI" id="CHEBI:58702"/>
        <dbReference type="ChEBI" id="CHEBI:64837"/>
        <dbReference type="EC" id="2.7.3.9"/>
    </reaction>
</comment>
<dbReference type="SUPFAM" id="SSF52009">
    <property type="entry name" value="Phosphohistidine domain"/>
    <property type="match status" value="1"/>
</dbReference>
<keyword evidence="9 17" id="KW-0963">Cytoplasm</keyword>
<keyword evidence="25" id="KW-0670">Pyruvate</keyword>
<keyword evidence="10 17" id="KW-0762">Sugar transport</keyword>
<evidence type="ECO:0000256" key="7">
    <source>
        <dbReference type="ARBA" id="ARBA00016544"/>
    </source>
</evidence>
<keyword evidence="14 17" id="KW-0418">Kinase</keyword>
<dbReference type="InterPro" id="IPR036618">
    <property type="entry name" value="PtsI_HPr-bd_sf"/>
</dbReference>
<accession>A0A399FWT1</accession>
<protein>
    <recommendedName>
        <fullName evidence="7 17">Phosphoenolpyruvate-protein phosphotransferase</fullName>
        <ecNumber evidence="6 17">2.7.3.9</ecNumber>
    </recommendedName>
    <alternativeName>
        <fullName evidence="16 17">Phosphotransferase system, enzyme I</fullName>
    </alternativeName>
</protein>
<feature type="binding site" evidence="19">
    <location>
        <begin position="453"/>
        <end position="454"/>
    </location>
    <ligand>
        <name>phosphoenolpyruvate</name>
        <dbReference type="ChEBI" id="CHEBI:58702"/>
    </ligand>
</feature>
<evidence type="ECO:0000256" key="8">
    <source>
        <dbReference type="ARBA" id="ARBA00022448"/>
    </source>
</evidence>
<name>A0A399FWT1_UNCN2</name>
<feature type="domain" description="Phosphotransferase system enzyme I N-terminal" evidence="24">
    <location>
        <begin position="2"/>
        <end position="125"/>
    </location>
</feature>
<dbReference type="InterPro" id="IPR015813">
    <property type="entry name" value="Pyrv/PenolPyrv_kinase-like_dom"/>
</dbReference>
<evidence type="ECO:0000256" key="21">
    <source>
        <dbReference type="SAM" id="Coils"/>
    </source>
</evidence>
<evidence type="ECO:0000256" key="14">
    <source>
        <dbReference type="ARBA" id="ARBA00022777"/>
    </source>
</evidence>
<dbReference type="GO" id="GO:0008965">
    <property type="term" value="F:phosphoenolpyruvate-protein phosphotransferase activity"/>
    <property type="evidence" value="ECO:0007669"/>
    <property type="project" value="UniProtKB-EC"/>
</dbReference>
<dbReference type="Pfam" id="PF02896">
    <property type="entry name" value="PEP-utilizers_C"/>
    <property type="match status" value="1"/>
</dbReference>
<keyword evidence="21" id="KW-0175">Coiled coil</keyword>
<evidence type="ECO:0000256" key="11">
    <source>
        <dbReference type="ARBA" id="ARBA00022679"/>
    </source>
</evidence>
<dbReference type="NCBIfam" id="TIGR01417">
    <property type="entry name" value="PTS_I_fam"/>
    <property type="match status" value="1"/>
</dbReference>
<dbReference type="GO" id="GO:0046872">
    <property type="term" value="F:metal ion binding"/>
    <property type="evidence" value="ECO:0007669"/>
    <property type="project" value="UniProtKB-KW"/>
</dbReference>
<organism evidence="25 26">
    <name type="scientific">candidate division NPL-UPA2 bacterium Unc8</name>
    <dbReference type="NCBI Taxonomy" id="1980939"/>
    <lineage>
        <taxon>Bacteria</taxon>
    </lineage>
</organism>
<keyword evidence="12 17" id="KW-0598">Phosphotransferase system</keyword>
<dbReference type="Pfam" id="PF05524">
    <property type="entry name" value="PEP-utilisers_N"/>
    <property type="match status" value="1"/>
</dbReference>
<comment type="similarity">
    <text evidence="5 17">Belongs to the PEP-utilizing enzyme family.</text>
</comment>
<evidence type="ECO:0000256" key="4">
    <source>
        <dbReference type="ARBA" id="ARBA00004496"/>
    </source>
</evidence>
<dbReference type="PANTHER" id="PTHR46244">
    <property type="entry name" value="PHOSPHOENOLPYRUVATE-PROTEIN PHOSPHOTRANSFERASE"/>
    <property type="match status" value="1"/>
</dbReference>
<dbReference type="Gene3D" id="3.20.20.60">
    <property type="entry name" value="Phosphoenolpyruvate-binding domains"/>
    <property type="match status" value="1"/>
</dbReference>
<dbReference type="GO" id="GO:0005737">
    <property type="term" value="C:cytoplasm"/>
    <property type="evidence" value="ECO:0007669"/>
    <property type="project" value="UniProtKB-SubCell"/>
</dbReference>
<evidence type="ECO:0000256" key="5">
    <source>
        <dbReference type="ARBA" id="ARBA00007837"/>
    </source>
</evidence>
<comment type="caution">
    <text evidence="25">The sequence shown here is derived from an EMBL/GenBank/DDBJ whole genome shotgun (WGS) entry which is preliminary data.</text>
</comment>
<evidence type="ECO:0000256" key="1">
    <source>
        <dbReference type="ARBA" id="ARBA00000683"/>
    </source>
</evidence>
<dbReference type="GO" id="GO:0016301">
    <property type="term" value="F:kinase activity"/>
    <property type="evidence" value="ECO:0007669"/>
    <property type="project" value="UniProtKB-KW"/>
</dbReference>
<evidence type="ECO:0000256" key="19">
    <source>
        <dbReference type="PIRSR" id="PIRSR000732-2"/>
    </source>
</evidence>
<proteinExistence type="inferred from homology"/>
<dbReference type="Pfam" id="PF00391">
    <property type="entry name" value="PEP-utilizers"/>
    <property type="match status" value="1"/>
</dbReference>
<dbReference type="PIRSF" id="PIRSF000732">
    <property type="entry name" value="PTS_enzyme_I"/>
    <property type="match status" value="1"/>
</dbReference>
<dbReference type="SUPFAM" id="SSF51621">
    <property type="entry name" value="Phosphoenolpyruvate/pyruvate domain"/>
    <property type="match status" value="1"/>
</dbReference>
<dbReference type="InterPro" id="IPR050499">
    <property type="entry name" value="PEP-utilizing_PTS_enzyme"/>
</dbReference>
<feature type="binding site" evidence="19">
    <location>
        <position position="331"/>
    </location>
    <ligand>
        <name>phosphoenolpyruvate</name>
        <dbReference type="ChEBI" id="CHEBI:58702"/>
    </ligand>
</feature>
<evidence type="ECO:0000256" key="2">
    <source>
        <dbReference type="ARBA" id="ARBA00001946"/>
    </source>
</evidence>
<feature type="binding site" evidence="20">
    <location>
        <position position="430"/>
    </location>
    <ligand>
        <name>Mg(2+)</name>
        <dbReference type="ChEBI" id="CHEBI:18420"/>
    </ligand>
</feature>
<dbReference type="InterPro" id="IPR040442">
    <property type="entry name" value="Pyrv_kinase-like_dom_sf"/>
</dbReference>
<evidence type="ECO:0000313" key="25">
    <source>
        <dbReference type="EMBL" id="RIH99888.1"/>
    </source>
</evidence>
<gene>
    <name evidence="25" type="primary">ptsP</name>
    <name evidence="25" type="ORF">B9J77_04245</name>
</gene>
<feature type="active site" description="Tele-phosphohistidine intermediate" evidence="18">
    <location>
        <position position="188"/>
    </location>
</feature>
<feature type="active site" description="Proton donor" evidence="18">
    <location>
        <position position="501"/>
    </location>
</feature>
<feature type="domain" description="PEP-utilising enzyme C-terminal" evidence="23">
    <location>
        <begin position="251"/>
        <end position="539"/>
    </location>
</feature>
<comment type="cofactor">
    <cofactor evidence="2 17 20">
        <name>Mg(2+)</name>
        <dbReference type="ChEBI" id="CHEBI:18420"/>
    </cofactor>
</comment>
<feature type="coiled-coil region" evidence="21">
    <location>
        <begin position="32"/>
        <end position="59"/>
    </location>
</feature>
<dbReference type="EMBL" id="NDHY01000010">
    <property type="protein sequence ID" value="RIH99888.1"/>
    <property type="molecule type" value="Genomic_DNA"/>
</dbReference>
<dbReference type="SUPFAM" id="SSF47831">
    <property type="entry name" value="Enzyme I of the PEP:sugar phosphotransferase system HPr-binding (sub)domain"/>
    <property type="match status" value="1"/>
</dbReference>
<dbReference type="InterPro" id="IPR024692">
    <property type="entry name" value="PTS_EI"/>
</dbReference>
<evidence type="ECO:0000256" key="9">
    <source>
        <dbReference type="ARBA" id="ARBA00022490"/>
    </source>
</evidence>
<dbReference type="Gene3D" id="1.10.274.10">
    <property type="entry name" value="PtsI, HPr-binding domain"/>
    <property type="match status" value="1"/>
</dbReference>
<evidence type="ECO:0000256" key="13">
    <source>
        <dbReference type="ARBA" id="ARBA00022723"/>
    </source>
</evidence>
<evidence type="ECO:0000256" key="3">
    <source>
        <dbReference type="ARBA" id="ARBA00002728"/>
    </source>
</evidence>
<evidence type="ECO:0000256" key="12">
    <source>
        <dbReference type="ARBA" id="ARBA00022683"/>
    </source>
</evidence>
<dbReference type="PRINTS" id="PR01736">
    <property type="entry name" value="PHPHTRNFRASE"/>
</dbReference>
<keyword evidence="8 17" id="KW-0813">Transport</keyword>
<feature type="binding site" evidence="19">
    <location>
        <position position="295"/>
    </location>
    <ligand>
        <name>phosphoenolpyruvate</name>
        <dbReference type="ChEBI" id="CHEBI:58702"/>
    </ligand>
</feature>
<feature type="binding site" evidence="19">
    <location>
        <position position="464"/>
    </location>
    <ligand>
        <name>phosphoenolpyruvate</name>
        <dbReference type="ChEBI" id="CHEBI:58702"/>
    </ligand>
</feature>
<dbReference type="InterPro" id="IPR008279">
    <property type="entry name" value="PEP-util_enz_mobile_dom"/>
</dbReference>
<evidence type="ECO:0000256" key="18">
    <source>
        <dbReference type="PIRSR" id="PIRSR000732-1"/>
    </source>
</evidence>
<evidence type="ECO:0000313" key="26">
    <source>
        <dbReference type="Proteomes" id="UP000266287"/>
    </source>
</evidence>
<evidence type="ECO:0000256" key="17">
    <source>
        <dbReference type="PIRNR" id="PIRNR000732"/>
    </source>
</evidence>
<dbReference type="AlphaFoldDB" id="A0A399FWT1"/>
<evidence type="ECO:0000256" key="6">
    <source>
        <dbReference type="ARBA" id="ARBA00012232"/>
    </source>
</evidence>
<keyword evidence="11 17" id="KW-0808">Transferase</keyword>
<comment type="function">
    <text evidence="3 17">General (non sugar-specific) component of the phosphoenolpyruvate-dependent sugar phosphotransferase system (sugar PTS). This major carbohydrate active-transport system catalyzes the phosphorylation of incoming sugar substrates concomitantly with their translocation across the cell membrane. Enzyme I transfers the phosphoryl group from phosphoenolpyruvate (PEP) to the phosphoryl carrier protein (HPr).</text>
</comment>
<keyword evidence="15 17" id="KW-0460">Magnesium</keyword>
<dbReference type="InterPro" id="IPR000121">
    <property type="entry name" value="PEP_util_C"/>
</dbReference>
<sequence>MKGTGVSPGIKVGKAFLLSREGPFIPRWRISRGEVDRELARFERAVDHAKKRIIQVKDKISREMGERYADIFGAHLLVLEDISLIEETKQQVREREMNAEYIFVGVLERIAKKLSALDDEYLGGRSVDIRDVGKRVLSNMIGSKRKGLSHIKEEVIIVAHDLSPSDTATMRKETILAFATDVGGKASHTAIMARAIEIPAVVGLRNITEEVGEDDTVIVDGTEGVVIINPDEETLVKYQKKDLELKTYEKEFEDSVPLPAQTRRGHQVKLSANIEILDEIPLVLSHGAAGIGLYRTEFFYINRQKLPTEDEHYEAYKSIVEKMAPYSVTIRTFDIGGDKFISQLQLPEEMSSFRDFRSIRSYLAQPEILKVQLRAILRAAVHGELRVMYPMISRIEELRATKEILDTAKDELRRSGIRFNERIRVGAMIETPSAVMTADILAKEVHFFSIGTNDLVQYSLAADRVDEQRLQPYEPVHPGILRLIKMVIDTAHREKIPVSICGEMASEPAYIPILLGMGLDEFSMSAIAIPEAKRVIRAITMTEAKRIARKCLTMSTAEEVDRYAREKLKKIAPDVRQYYQR</sequence>
<dbReference type="InterPro" id="IPR008731">
    <property type="entry name" value="PTS_EIN"/>
</dbReference>
<dbReference type="PANTHER" id="PTHR46244:SF3">
    <property type="entry name" value="PHOSPHOENOLPYRUVATE-PROTEIN PHOSPHOTRANSFERASE"/>
    <property type="match status" value="1"/>
</dbReference>
<comment type="subcellular location">
    <subcellularLocation>
        <location evidence="4 17">Cytoplasm</location>
    </subcellularLocation>
</comment>
<feature type="binding site" evidence="20">
    <location>
        <position position="454"/>
    </location>
    <ligand>
        <name>Mg(2+)</name>
        <dbReference type="ChEBI" id="CHEBI:18420"/>
    </ligand>
</feature>
<keyword evidence="13 17" id="KW-0479">Metal-binding</keyword>
<evidence type="ECO:0000256" key="10">
    <source>
        <dbReference type="ARBA" id="ARBA00022597"/>
    </source>
</evidence>
<evidence type="ECO:0000259" key="23">
    <source>
        <dbReference type="Pfam" id="PF02896"/>
    </source>
</evidence>
<dbReference type="InterPro" id="IPR006318">
    <property type="entry name" value="PTS_EI-like"/>
</dbReference>
<evidence type="ECO:0000256" key="20">
    <source>
        <dbReference type="PIRSR" id="PIRSR000732-3"/>
    </source>
</evidence>